<dbReference type="Proteomes" id="UP000192674">
    <property type="component" value="Unassembled WGS sequence"/>
</dbReference>
<reference evidence="3 4" key="1">
    <citation type="submission" date="2017-04" db="EMBL/GenBank/DDBJ databases">
        <authorList>
            <person name="Afonso C.L."/>
            <person name="Miller P.J."/>
            <person name="Scott M.A."/>
            <person name="Spackman E."/>
            <person name="Goraichik I."/>
            <person name="Dimitrov K.M."/>
            <person name="Suarez D.L."/>
            <person name="Swayne D.E."/>
        </authorList>
    </citation>
    <scope>NUCLEOTIDE SEQUENCE [LARGE SCALE GENOMIC DNA]</scope>
    <source>
        <strain evidence="3 4">DSM 43828</strain>
    </source>
</reference>
<accession>A0A1W2G0A0</accession>
<organism evidence="3 4">
    <name type="scientific">Kibdelosporangium aridum</name>
    <dbReference type="NCBI Taxonomy" id="2030"/>
    <lineage>
        <taxon>Bacteria</taxon>
        <taxon>Bacillati</taxon>
        <taxon>Actinomycetota</taxon>
        <taxon>Actinomycetes</taxon>
        <taxon>Pseudonocardiales</taxon>
        <taxon>Pseudonocardiaceae</taxon>
        <taxon>Kibdelosporangium</taxon>
    </lineage>
</organism>
<name>A0A1W2G0A0_KIBAR</name>
<proteinExistence type="predicted"/>
<protein>
    <submittedName>
        <fullName evidence="3">Uncharacterized protein</fullName>
    </submittedName>
</protein>
<feature type="chain" id="PRO_5012754744" evidence="2">
    <location>
        <begin position="36"/>
        <end position="356"/>
    </location>
</feature>
<evidence type="ECO:0000313" key="4">
    <source>
        <dbReference type="Proteomes" id="UP000192674"/>
    </source>
</evidence>
<evidence type="ECO:0000313" key="3">
    <source>
        <dbReference type="EMBL" id="SMD27600.1"/>
    </source>
</evidence>
<feature type="region of interest" description="Disordered" evidence="1">
    <location>
        <begin position="188"/>
        <end position="221"/>
    </location>
</feature>
<evidence type="ECO:0000256" key="2">
    <source>
        <dbReference type="SAM" id="SignalP"/>
    </source>
</evidence>
<feature type="compositionally biased region" description="Low complexity" evidence="1">
    <location>
        <begin position="38"/>
        <end position="66"/>
    </location>
</feature>
<dbReference type="EMBL" id="FWXV01000030">
    <property type="protein sequence ID" value="SMD27600.1"/>
    <property type="molecule type" value="Genomic_DNA"/>
</dbReference>
<evidence type="ECO:0000256" key="1">
    <source>
        <dbReference type="SAM" id="MobiDB-lite"/>
    </source>
</evidence>
<keyword evidence="2" id="KW-0732">Signal</keyword>
<keyword evidence="4" id="KW-1185">Reference proteome</keyword>
<dbReference type="AlphaFoldDB" id="A0A1W2G0A0"/>
<sequence length="356" mass="38342">MISARVRGWRVVRRTTLIMWGRLAVFAAGATFTLAACSSEPTTNPTPATPTTQTSTSASPTSPASPVDKAKQDALAAYKGMWRDFVAAAATSDWRSTKLGQHTTGTALNNLSRSLYADHSNGLVTKGEPTFSPSVTSVEPVDAPKKIIVSDCSDSSKSLKYRADNGQLADDKPGGRHRINAIVNSKLMGHGRSPTSACTRWGHAKHKTGRRSGRSNDSRSTWCDNTGVCRRHLRRSDLRTTPHPHVTSLLDMAKAVQAVGPTLVGTPAATAAVRSIPSRVGLCQLILHQVHSRKVPVAGSGCCARRMGKTVRVRFGSRQMEVLRRSCLRLRSLKWRANGCACRVRGSLPAHPAFSS</sequence>
<gene>
    <name evidence="3" type="ORF">SAMN05661093_11210</name>
</gene>
<feature type="compositionally biased region" description="Basic residues" evidence="1">
    <location>
        <begin position="202"/>
        <end position="213"/>
    </location>
</feature>
<feature type="signal peptide" evidence="2">
    <location>
        <begin position="1"/>
        <end position="35"/>
    </location>
</feature>
<feature type="region of interest" description="Disordered" evidence="1">
    <location>
        <begin position="38"/>
        <end position="70"/>
    </location>
</feature>